<dbReference type="Pfam" id="PF07120">
    <property type="entry name" value="DUF1376"/>
    <property type="match status" value="1"/>
</dbReference>
<dbReference type="InterPro" id="IPR010781">
    <property type="entry name" value="DUF1376"/>
</dbReference>
<evidence type="ECO:0000313" key="3">
    <source>
        <dbReference type="Proteomes" id="UP000615760"/>
    </source>
</evidence>
<protein>
    <recommendedName>
        <fullName evidence="4">DUF1376 domain-containing protein</fullName>
    </recommendedName>
</protein>
<accession>A0ABQ1K0Q1</accession>
<dbReference type="RefSeq" id="WP_188621671.1">
    <property type="nucleotide sequence ID" value="NZ_BMJE01000007.1"/>
</dbReference>
<evidence type="ECO:0008006" key="4">
    <source>
        <dbReference type="Google" id="ProtNLM"/>
    </source>
</evidence>
<keyword evidence="3" id="KW-1185">Reference proteome</keyword>
<organism evidence="2 3">
    <name type="scientific">Flavobacterium suaedae</name>
    <dbReference type="NCBI Taxonomy" id="1767027"/>
    <lineage>
        <taxon>Bacteria</taxon>
        <taxon>Pseudomonadati</taxon>
        <taxon>Bacteroidota</taxon>
        <taxon>Flavobacteriia</taxon>
        <taxon>Flavobacteriales</taxon>
        <taxon>Flavobacteriaceae</taxon>
        <taxon>Flavobacterium</taxon>
    </lineage>
</organism>
<proteinExistence type="predicted"/>
<evidence type="ECO:0000256" key="1">
    <source>
        <dbReference type="SAM" id="MobiDB-lite"/>
    </source>
</evidence>
<comment type="caution">
    <text evidence="2">The sequence shown here is derived from an EMBL/GenBank/DDBJ whole genome shotgun (WGS) entry which is preliminary data.</text>
</comment>
<feature type="region of interest" description="Disordered" evidence="1">
    <location>
        <begin position="256"/>
        <end position="277"/>
    </location>
</feature>
<sequence>MKDPAFLFYAKDFYEATRTMLPEERACYVDLMIYQHQNGGYIPNDLKRVLMYCSGISMDTLTTTLKAKFKLSDKGWYNQKLQQVMEERASFSQKQSVNGKVGQFFKAAAKKLTVRELKKLKATISSLSINNQELYQNWITQYTCPKTMLAALLKHLENVNADEIKNRNITKNENTATTNQSTAAQITLPYPNPEFSALWQAWKDYRHTKHSFSYRSEQSEQAALTQLNNLAEGDQATAANIIRQSMSNGWKGFFELKNNDGKKHPNSKSRAQYSDNFRRKIAEGLQSG</sequence>
<dbReference type="Proteomes" id="UP000615760">
    <property type="component" value="Unassembled WGS sequence"/>
</dbReference>
<gene>
    <name evidence="2" type="ORF">GCM10007424_25200</name>
</gene>
<name>A0ABQ1K0Q1_9FLAO</name>
<reference evidence="3" key="1">
    <citation type="journal article" date="2019" name="Int. J. Syst. Evol. Microbiol.">
        <title>The Global Catalogue of Microorganisms (GCM) 10K type strain sequencing project: providing services to taxonomists for standard genome sequencing and annotation.</title>
        <authorList>
            <consortium name="The Broad Institute Genomics Platform"/>
            <consortium name="The Broad Institute Genome Sequencing Center for Infectious Disease"/>
            <person name="Wu L."/>
            <person name="Ma J."/>
        </authorList>
    </citation>
    <scope>NUCLEOTIDE SEQUENCE [LARGE SCALE GENOMIC DNA]</scope>
    <source>
        <strain evidence="3">CGMCC 1.15461</strain>
    </source>
</reference>
<evidence type="ECO:0000313" key="2">
    <source>
        <dbReference type="EMBL" id="GGB84141.1"/>
    </source>
</evidence>
<dbReference type="EMBL" id="BMJE01000007">
    <property type="protein sequence ID" value="GGB84141.1"/>
    <property type="molecule type" value="Genomic_DNA"/>
</dbReference>